<reference evidence="1" key="2">
    <citation type="journal article" date="2015" name="Fish Shellfish Immunol.">
        <title>Early steps in the European eel (Anguilla anguilla)-Vibrio vulnificus interaction in the gills: Role of the RtxA13 toxin.</title>
        <authorList>
            <person name="Callol A."/>
            <person name="Pajuelo D."/>
            <person name="Ebbesson L."/>
            <person name="Teles M."/>
            <person name="MacKenzie S."/>
            <person name="Amaro C."/>
        </authorList>
    </citation>
    <scope>NUCLEOTIDE SEQUENCE</scope>
</reference>
<evidence type="ECO:0000313" key="1">
    <source>
        <dbReference type="EMBL" id="JAH78564.1"/>
    </source>
</evidence>
<sequence>MQNVCCQSSVLEHRFSWSLLNVLNGSLLSLISLSE</sequence>
<protein>
    <submittedName>
        <fullName evidence="1">Uncharacterized protein</fullName>
    </submittedName>
</protein>
<accession>A0A0E9VKA5</accession>
<dbReference type="AlphaFoldDB" id="A0A0E9VKA5"/>
<reference evidence="1" key="1">
    <citation type="submission" date="2014-11" db="EMBL/GenBank/DDBJ databases">
        <authorList>
            <person name="Amaro Gonzalez C."/>
        </authorList>
    </citation>
    <scope>NUCLEOTIDE SEQUENCE</scope>
</reference>
<organism evidence="1">
    <name type="scientific">Anguilla anguilla</name>
    <name type="common">European freshwater eel</name>
    <name type="synonym">Muraena anguilla</name>
    <dbReference type="NCBI Taxonomy" id="7936"/>
    <lineage>
        <taxon>Eukaryota</taxon>
        <taxon>Metazoa</taxon>
        <taxon>Chordata</taxon>
        <taxon>Craniata</taxon>
        <taxon>Vertebrata</taxon>
        <taxon>Euteleostomi</taxon>
        <taxon>Actinopterygii</taxon>
        <taxon>Neopterygii</taxon>
        <taxon>Teleostei</taxon>
        <taxon>Anguilliformes</taxon>
        <taxon>Anguillidae</taxon>
        <taxon>Anguilla</taxon>
    </lineage>
</organism>
<proteinExistence type="predicted"/>
<name>A0A0E9VKA5_ANGAN</name>
<dbReference type="EMBL" id="GBXM01030013">
    <property type="protein sequence ID" value="JAH78564.1"/>
    <property type="molecule type" value="Transcribed_RNA"/>
</dbReference>